<organism evidence="2 3">
    <name type="scientific">Gillisia mitskevichiae</name>
    <dbReference type="NCBI Taxonomy" id="270921"/>
    <lineage>
        <taxon>Bacteria</taxon>
        <taxon>Pseudomonadati</taxon>
        <taxon>Bacteroidota</taxon>
        <taxon>Flavobacteriia</taxon>
        <taxon>Flavobacteriales</taxon>
        <taxon>Flavobacteriaceae</taxon>
        <taxon>Gillisia</taxon>
    </lineage>
</organism>
<feature type="transmembrane region" description="Helical" evidence="1">
    <location>
        <begin position="40"/>
        <end position="64"/>
    </location>
</feature>
<protein>
    <submittedName>
        <fullName evidence="2">Uncharacterized protein</fullName>
    </submittedName>
</protein>
<dbReference type="OrthoDB" id="1447634at2"/>
<keyword evidence="1" id="KW-0812">Transmembrane</keyword>
<comment type="caution">
    <text evidence="2">The sequence shown here is derived from an EMBL/GenBank/DDBJ whole genome shotgun (WGS) entry which is preliminary data.</text>
</comment>
<dbReference type="RefSeq" id="WP_121346378.1">
    <property type="nucleotide sequence ID" value="NZ_RBLG01000003.1"/>
</dbReference>
<evidence type="ECO:0000256" key="1">
    <source>
        <dbReference type="SAM" id="Phobius"/>
    </source>
</evidence>
<feature type="transmembrane region" description="Helical" evidence="1">
    <location>
        <begin position="12"/>
        <end position="34"/>
    </location>
</feature>
<sequence length="73" mass="8184">MKHTNKEMLGKGIKYLAGALPLTLLGPVVLYSAFHNKEHPYYIFVLIFGLLAFIGAIVLMFLGIRTIMKALFD</sequence>
<keyword evidence="1" id="KW-0472">Membrane</keyword>
<name>A0A495PMY4_9FLAO</name>
<evidence type="ECO:0000313" key="2">
    <source>
        <dbReference type="EMBL" id="RKS50792.1"/>
    </source>
</evidence>
<keyword evidence="1" id="KW-1133">Transmembrane helix</keyword>
<reference evidence="2 3" key="1">
    <citation type="submission" date="2018-10" db="EMBL/GenBank/DDBJ databases">
        <title>Genomic Encyclopedia of Archaeal and Bacterial Type Strains, Phase II (KMG-II): from individual species to whole genera.</title>
        <authorList>
            <person name="Goeker M."/>
        </authorList>
    </citation>
    <scope>NUCLEOTIDE SEQUENCE [LARGE SCALE GENOMIC DNA]</scope>
    <source>
        <strain evidence="2 3">DSM 19839</strain>
    </source>
</reference>
<keyword evidence="3" id="KW-1185">Reference proteome</keyword>
<dbReference type="Pfam" id="PF19589">
    <property type="entry name" value="DUF6095"/>
    <property type="match status" value="1"/>
</dbReference>
<dbReference type="InterPro" id="IPR046077">
    <property type="entry name" value="DUF6095"/>
</dbReference>
<dbReference type="Proteomes" id="UP000276282">
    <property type="component" value="Unassembled WGS sequence"/>
</dbReference>
<proteinExistence type="predicted"/>
<accession>A0A495PMY4</accession>
<gene>
    <name evidence="2" type="ORF">BC962_2566</name>
</gene>
<dbReference type="EMBL" id="RBLG01000003">
    <property type="protein sequence ID" value="RKS50792.1"/>
    <property type="molecule type" value="Genomic_DNA"/>
</dbReference>
<dbReference type="AlphaFoldDB" id="A0A495PMY4"/>
<evidence type="ECO:0000313" key="3">
    <source>
        <dbReference type="Proteomes" id="UP000276282"/>
    </source>
</evidence>